<proteinExistence type="predicted"/>
<dbReference type="OrthoDB" id="9803459at2"/>
<organism evidence="2 3">
    <name type="scientific">Paracoccus jeotgali</name>
    <dbReference type="NCBI Taxonomy" id="2065379"/>
    <lineage>
        <taxon>Bacteria</taxon>
        <taxon>Pseudomonadati</taxon>
        <taxon>Pseudomonadota</taxon>
        <taxon>Alphaproteobacteria</taxon>
        <taxon>Rhodobacterales</taxon>
        <taxon>Paracoccaceae</taxon>
        <taxon>Paracoccus</taxon>
    </lineage>
</organism>
<protein>
    <submittedName>
        <fullName evidence="2">Uncharacterized protein</fullName>
    </submittedName>
</protein>
<evidence type="ECO:0000313" key="3">
    <source>
        <dbReference type="Proteomes" id="UP000234882"/>
    </source>
</evidence>
<sequence>MKKRAGKKSSPLDDIRPERWTARMSDEFLELLWVLESTLAMEPELEKVLDRVVAGPCFAAAHLPAPTPEQRKVPGKATASDDQPDLFGGDDENEDGDDD</sequence>
<accession>A0A2K9MEZ6</accession>
<feature type="compositionally biased region" description="Acidic residues" evidence="1">
    <location>
        <begin position="82"/>
        <end position="99"/>
    </location>
</feature>
<evidence type="ECO:0000256" key="1">
    <source>
        <dbReference type="SAM" id="MobiDB-lite"/>
    </source>
</evidence>
<dbReference type="RefSeq" id="WP_101498469.1">
    <property type="nucleotide sequence ID" value="NZ_CP025583.1"/>
</dbReference>
<gene>
    <name evidence="2" type="ORF">CYR75_01145</name>
</gene>
<dbReference type="AlphaFoldDB" id="A0A2K9MEZ6"/>
<feature type="compositionally biased region" description="Basic and acidic residues" evidence="1">
    <location>
        <begin position="10"/>
        <end position="20"/>
    </location>
</feature>
<dbReference type="KEGG" id="paru:CYR75_01145"/>
<dbReference type="EMBL" id="CP025583">
    <property type="protein sequence ID" value="AUM73085.1"/>
    <property type="molecule type" value="Genomic_DNA"/>
</dbReference>
<name>A0A2K9MEZ6_9RHOB</name>
<evidence type="ECO:0000313" key="2">
    <source>
        <dbReference type="EMBL" id="AUM73085.1"/>
    </source>
</evidence>
<dbReference type="Proteomes" id="UP000234882">
    <property type="component" value="Chromosome"/>
</dbReference>
<keyword evidence="3" id="KW-1185">Reference proteome</keyword>
<feature type="region of interest" description="Disordered" evidence="1">
    <location>
        <begin position="62"/>
        <end position="99"/>
    </location>
</feature>
<reference evidence="3" key="1">
    <citation type="submission" date="2017-12" db="EMBL/GenBank/DDBJ databases">
        <title>Genomic analysis of Paracoccus sp. CBA4604.</title>
        <authorList>
            <person name="Roh S.W."/>
            <person name="Kim J.Y."/>
            <person name="Kim J.S."/>
        </authorList>
    </citation>
    <scope>NUCLEOTIDE SEQUENCE [LARGE SCALE GENOMIC DNA]</scope>
    <source>
        <strain evidence="3">CBA4604</strain>
    </source>
</reference>
<feature type="region of interest" description="Disordered" evidence="1">
    <location>
        <begin position="1"/>
        <end position="20"/>
    </location>
</feature>